<dbReference type="Proteomes" id="UP000092840">
    <property type="component" value="Unassembled WGS sequence"/>
</dbReference>
<dbReference type="InterPro" id="IPR036390">
    <property type="entry name" value="WH_DNA-bd_sf"/>
</dbReference>
<evidence type="ECO:0000256" key="1">
    <source>
        <dbReference type="ARBA" id="ARBA00023015"/>
    </source>
</evidence>
<dbReference type="SMART" id="SM00345">
    <property type="entry name" value="HTH_GNTR"/>
    <property type="match status" value="1"/>
</dbReference>
<dbReference type="InterPro" id="IPR000524">
    <property type="entry name" value="Tscrpt_reg_HTH_GntR"/>
</dbReference>
<dbReference type="PANTHER" id="PTHR43537">
    <property type="entry name" value="TRANSCRIPTIONAL REGULATOR, GNTR FAMILY"/>
    <property type="match status" value="1"/>
</dbReference>
<protein>
    <submittedName>
        <fullName evidence="5">HTH-type transcriptional repressor CsiR</fullName>
    </submittedName>
</protein>
<keyword evidence="3" id="KW-0804">Transcription</keyword>
<keyword evidence="7" id="KW-1185">Reference proteome</keyword>
<accession>A0A1C3JTQ3</accession>
<organism evidence="5 8">
    <name type="scientific">Marinomonas gallaica</name>
    <dbReference type="NCBI Taxonomy" id="1806667"/>
    <lineage>
        <taxon>Bacteria</taxon>
        <taxon>Pseudomonadati</taxon>
        <taxon>Pseudomonadota</taxon>
        <taxon>Gammaproteobacteria</taxon>
        <taxon>Oceanospirillales</taxon>
        <taxon>Oceanospirillaceae</taxon>
        <taxon>Marinomonas</taxon>
    </lineage>
</organism>
<dbReference type="InterPro" id="IPR011711">
    <property type="entry name" value="GntR_C"/>
</dbReference>
<evidence type="ECO:0000313" key="5">
    <source>
        <dbReference type="EMBL" id="SBT18475.1"/>
    </source>
</evidence>
<dbReference type="Pfam" id="PF00392">
    <property type="entry name" value="GntR"/>
    <property type="match status" value="1"/>
</dbReference>
<dbReference type="PANTHER" id="PTHR43537:SF20">
    <property type="entry name" value="HTH-TYPE TRANSCRIPTIONAL REPRESSOR GLAR"/>
    <property type="match status" value="1"/>
</dbReference>
<dbReference type="InterPro" id="IPR008920">
    <property type="entry name" value="TF_FadR/GntR_C"/>
</dbReference>
<gene>
    <name evidence="5" type="primary">csiR_2</name>
    <name evidence="5" type="ORF">MGA5115_02606</name>
    <name evidence="6" type="ORF">MGA5116_03446</name>
</gene>
<evidence type="ECO:0000256" key="3">
    <source>
        <dbReference type="ARBA" id="ARBA00023163"/>
    </source>
</evidence>
<dbReference type="SUPFAM" id="SSF48008">
    <property type="entry name" value="GntR ligand-binding domain-like"/>
    <property type="match status" value="1"/>
</dbReference>
<keyword evidence="1" id="KW-0805">Transcription regulation</keyword>
<dbReference type="NCBIfam" id="NF008576">
    <property type="entry name" value="PRK11534.1"/>
    <property type="match status" value="1"/>
</dbReference>
<name>A0A1C3JTQ3_9GAMM</name>
<dbReference type="GO" id="GO:0003700">
    <property type="term" value="F:DNA-binding transcription factor activity"/>
    <property type="evidence" value="ECO:0007669"/>
    <property type="project" value="InterPro"/>
</dbReference>
<dbReference type="Gene3D" id="1.10.10.10">
    <property type="entry name" value="Winged helix-like DNA-binding domain superfamily/Winged helix DNA-binding domain"/>
    <property type="match status" value="1"/>
</dbReference>
<evidence type="ECO:0000259" key="4">
    <source>
        <dbReference type="PROSITE" id="PS50949"/>
    </source>
</evidence>
<dbReference type="PROSITE" id="PS50949">
    <property type="entry name" value="HTH_GNTR"/>
    <property type="match status" value="1"/>
</dbReference>
<sequence>MAINDEKNNLVNLAYVALKRDITEGVYRPGDKLLMRGLKERYEIGSGPMREALSRLVSEHLVTAISQRGFRVASMSIEELTDIYFARAHLEAMITELAVKLGDESWEAGVIASTHTLSKVAQLNSAEDMLGLWDARHKAFHLAIAQGCGSAKLLELRLTMLDQVERYRQLWLRHTVFSADALEAKREEHRQLVEVLLSRDHVKARDMMFEHMTGPVSIISEIIETRGLACQA</sequence>
<reference evidence="5 8" key="1">
    <citation type="submission" date="2016-06" db="EMBL/GenBank/DDBJ databases">
        <authorList>
            <person name="Kjaerup R.B."/>
            <person name="Dalgaard T.S."/>
            <person name="Juul-Madsen H.R."/>
        </authorList>
    </citation>
    <scope>NUCLEOTIDE SEQUENCE [LARGE SCALE GENOMIC DNA]</scope>
    <source>
        <strain evidence="5 8">CECT 5115</strain>
    </source>
</reference>
<dbReference type="EMBL" id="FLRB01000032">
    <property type="protein sequence ID" value="SBT22816.1"/>
    <property type="molecule type" value="Genomic_DNA"/>
</dbReference>
<dbReference type="OrthoDB" id="9799812at2"/>
<dbReference type="InterPro" id="IPR036388">
    <property type="entry name" value="WH-like_DNA-bd_sf"/>
</dbReference>
<dbReference type="Pfam" id="PF07729">
    <property type="entry name" value="FCD"/>
    <property type="match status" value="1"/>
</dbReference>
<evidence type="ECO:0000313" key="8">
    <source>
        <dbReference type="Proteomes" id="UP000092871"/>
    </source>
</evidence>
<keyword evidence="2" id="KW-0238">DNA-binding</keyword>
<dbReference type="SUPFAM" id="SSF46785">
    <property type="entry name" value="Winged helix' DNA-binding domain"/>
    <property type="match status" value="1"/>
</dbReference>
<evidence type="ECO:0000313" key="6">
    <source>
        <dbReference type="EMBL" id="SBT22816.1"/>
    </source>
</evidence>
<proteinExistence type="predicted"/>
<reference evidence="6 7" key="2">
    <citation type="submission" date="2016-06" db="EMBL/GenBank/DDBJ databases">
        <authorList>
            <person name="Rodrigo-Torres L."/>
            <person name="Arahal D.R."/>
        </authorList>
    </citation>
    <scope>NUCLEOTIDE SEQUENCE [LARGE SCALE GENOMIC DNA]</scope>
    <source>
        <strain evidence="6 7">CECT 5116</strain>
    </source>
</reference>
<dbReference type="Gene3D" id="1.20.120.530">
    <property type="entry name" value="GntR ligand-binding domain-like"/>
    <property type="match status" value="1"/>
</dbReference>
<dbReference type="EMBL" id="FLRA01000021">
    <property type="protein sequence ID" value="SBT18475.1"/>
    <property type="molecule type" value="Genomic_DNA"/>
</dbReference>
<dbReference type="AlphaFoldDB" id="A0A1C3JTQ3"/>
<dbReference type="Proteomes" id="UP000092871">
    <property type="component" value="Unassembled WGS sequence"/>
</dbReference>
<dbReference type="SMART" id="SM00895">
    <property type="entry name" value="FCD"/>
    <property type="match status" value="1"/>
</dbReference>
<evidence type="ECO:0000313" key="7">
    <source>
        <dbReference type="Proteomes" id="UP000092840"/>
    </source>
</evidence>
<feature type="domain" description="HTH gntR-type" evidence="4">
    <location>
        <begin position="8"/>
        <end position="75"/>
    </location>
</feature>
<dbReference type="GO" id="GO:0003677">
    <property type="term" value="F:DNA binding"/>
    <property type="evidence" value="ECO:0007669"/>
    <property type="project" value="UniProtKB-KW"/>
</dbReference>
<evidence type="ECO:0000256" key="2">
    <source>
        <dbReference type="ARBA" id="ARBA00023125"/>
    </source>
</evidence>
<dbReference type="RefSeq" id="WP_067037267.1">
    <property type="nucleotide sequence ID" value="NZ_FLRA01000021.1"/>
</dbReference>